<dbReference type="SUPFAM" id="SSF82153">
    <property type="entry name" value="FAS1 domain"/>
    <property type="match status" value="2"/>
</dbReference>
<evidence type="ECO:0000313" key="4">
    <source>
        <dbReference type="EMBL" id="KAF1981175.1"/>
    </source>
</evidence>
<evidence type="ECO:0000313" key="5">
    <source>
        <dbReference type="Proteomes" id="UP000800041"/>
    </source>
</evidence>
<name>A0A6G1GJP9_9PEZI</name>
<evidence type="ECO:0000259" key="3">
    <source>
        <dbReference type="PROSITE" id="PS50213"/>
    </source>
</evidence>
<dbReference type="PANTHER" id="PTHR10900">
    <property type="entry name" value="PERIOSTIN-RELATED"/>
    <property type="match status" value="1"/>
</dbReference>
<keyword evidence="5" id="KW-1185">Reference proteome</keyword>
<accession>A0A6G1GJP9</accession>
<dbReference type="InterPro" id="IPR050904">
    <property type="entry name" value="Adhesion/Biosynth-related"/>
</dbReference>
<dbReference type="InterPro" id="IPR036378">
    <property type="entry name" value="FAS1_dom_sf"/>
</dbReference>
<dbReference type="Proteomes" id="UP000800041">
    <property type="component" value="Unassembled WGS sequence"/>
</dbReference>
<dbReference type="OrthoDB" id="286301at2759"/>
<feature type="domain" description="FAS1" evidence="3">
    <location>
        <begin position="22"/>
        <end position="180"/>
    </location>
</feature>
<gene>
    <name evidence="4" type="ORF">K402DRAFT_342984</name>
</gene>
<evidence type="ECO:0000256" key="2">
    <source>
        <dbReference type="SAM" id="SignalP"/>
    </source>
</evidence>
<dbReference type="PROSITE" id="PS50213">
    <property type="entry name" value="FAS1"/>
    <property type="match status" value="2"/>
</dbReference>
<dbReference type="GO" id="GO:0000329">
    <property type="term" value="C:fungal-type vacuole membrane"/>
    <property type="evidence" value="ECO:0007669"/>
    <property type="project" value="TreeGrafter"/>
</dbReference>
<dbReference type="Pfam" id="PF02469">
    <property type="entry name" value="Fasciclin"/>
    <property type="match status" value="2"/>
</dbReference>
<dbReference type="Gene3D" id="2.30.180.10">
    <property type="entry name" value="FAS1 domain"/>
    <property type="match status" value="2"/>
</dbReference>
<dbReference type="InterPro" id="IPR000782">
    <property type="entry name" value="FAS1_domain"/>
</dbReference>
<dbReference type="SMART" id="SM00554">
    <property type="entry name" value="FAS1"/>
    <property type="match status" value="2"/>
</dbReference>
<dbReference type="PANTHER" id="PTHR10900:SF77">
    <property type="entry name" value="FI19380P1"/>
    <property type="match status" value="1"/>
</dbReference>
<sequence>MLPSVVFALCLSLLGSARGADALSFDDALAKHENTTTLRDQLRDVFPDLHRRLRAASSSNPVTFLAPSNDAFAKTVYYPVVGPAFSNNDEASLEMQSAIMTYHVVLGKHTSDTLLPTFQYFPTWLNNATYSNVTGGQRIGGVMQREEEMIWTSGIANRSPVTVADIEFEGGVIHIVDSLAVPPQHFPDTAITHSTAAEPFQLTSFLGATYFSPTEDKASNLSRFLNDTTDLTIFAPNNVALERVASALSAMSKTPSTLADLLEFHIVRSSNGPYYSTNLTNTTTLTTINGKQITVTLNSNSLFADSARVITPDLLILNGVMHVIDAVLSPNVTDVDPNPKLATASPLLSTNADFSTSQAPFTTFAPNVRLLPEPTPTDVVGDGSGDGTGSSRTSRTGSPNGVSTGVAGSAASTVVAESRFGIAVAAYLVLSAAIGAAALMA</sequence>
<feature type="signal peptide" evidence="2">
    <location>
        <begin position="1"/>
        <end position="22"/>
    </location>
</feature>
<feature type="chain" id="PRO_5026119941" evidence="2">
    <location>
        <begin position="23"/>
        <end position="441"/>
    </location>
</feature>
<organism evidence="4 5">
    <name type="scientific">Aulographum hederae CBS 113979</name>
    <dbReference type="NCBI Taxonomy" id="1176131"/>
    <lineage>
        <taxon>Eukaryota</taxon>
        <taxon>Fungi</taxon>
        <taxon>Dikarya</taxon>
        <taxon>Ascomycota</taxon>
        <taxon>Pezizomycotina</taxon>
        <taxon>Dothideomycetes</taxon>
        <taxon>Pleosporomycetidae</taxon>
        <taxon>Aulographales</taxon>
        <taxon>Aulographaceae</taxon>
    </lineage>
</organism>
<keyword evidence="2" id="KW-0732">Signal</keyword>
<proteinExistence type="predicted"/>
<evidence type="ECO:0000256" key="1">
    <source>
        <dbReference type="SAM" id="MobiDB-lite"/>
    </source>
</evidence>
<feature type="compositionally biased region" description="Low complexity" evidence="1">
    <location>
        <begin position="389"/>
        <end position="406"/>
    </location>
</feature>
<dbReference type="AlphaFoldDB" id="A0A6G1GJP9"/>
<protein>
    <submittedName>
        <fullName evidence="4">Fasciclin-domain-containing protein</fullName>
    </submittedName>
</protein>
<feature type="domain" description="FAS1" evidence="3">
    <location>
        <begin position="189"/>
        <end position="328"/>
    </location>
</feature>
<dbReference type="GO" id="GO:0016236">
    <property type="term" value="P:macroautophagy"/>
    <property type="evidence" value="ECO:0007669"/>
    <property type="project" value="TreeGrafter"/>
</dbReference>
<reference evidence="4" key="1">
    <citation type="journal article" date="2020" name="Stud. Mycol.">
        <title>101 Dothideomycetes genomes: a test case for predicting lifestyles and emergence of pathogens.</title>
        <authorList>
            <person name="Haridas S."/>
            <person name="Albert R."/>
            <person name="Binder M."/>
            <person name="Bloem J."/>
            <person name="Labutti K."/>
            <person name="Salamov A."/>
            <person name="Andreopoulos B."/>
            <person name="Baker S."/>
            <person name="Barry K."/>
            <person name="Bills G."/>
            <person name="Bluhm B."/>
            <person name="Cannon C."/>
            <person name="Castanera R."/>
            <person name="Culley D."/>
            <person name="Daum C."/>
            <person name="Ezra D."/>
            <person name="Gonzalez J."/>
            <person name="Henrissat B."/>
            <person name="Kuo A."/>
            <person name="Liang C."/>
            <person name="Lipzen A."/>
            <person name="Lutzoni F."/>
            <person name="Magnuson J."/>
            <person name="Mondo S."/>
            <person name="Nolan M."/>
            <person name="Ohm R."/>
            <person name="Pangilinan J."/>
            <person name="Park H.-J."/>
            <person name="Ramirez L."/>
            <person name="Alfaro M."/>
            <person name="Sun H."/>
            <person name="Tritt A."/>
            <person name="Yoshinaga Y."/>
            <person name="Zwiers L.-H."/>
            <person name="Turgeon B."/>
            <person name="Goodwin S."/>
            <person name="Spatafora J."/>
            <person name="Crous P."/>
            <person name="Grigoriev I."/>
        </authorList>
    </citation>
    <scope>NUCLEOTIDE SEQUENCE</scope>
    <source>
        <strain evidence="4">CBS 113979</strain>
    </source>
</reference>
<feature type="region of interest" description="Disordered" evidence="1">
    <location>
        <begin position="367"/>
        <end position="406"/>
    </location>
</feature>
<dbReference type="EMBL" id="ML977206">
    <property type="protein sequence ID" value="KAF1981175.1"/>
    <property type="molecule type" value="Genomic_DNA"/>
</dbReference>